<keyword evidence="4" id="KW-0472">Membrane</keyword>
<dbReference type="SUPFAM" id="SSF47384">
    <property type="entry name" value="Homodimeric domain of signal transducing histidine kinase"/>
    <property type="match status" value="1"/>
</dbReference>
<evidence type="ECO:0000256" key="4">
    <source>
        <dbReference type="SAM" id="Phobius"/>
    </source>
</evidence>
<dbReference type="PROSITE" id="PS50109">
    <property type="entry name" value="HIS_KIN"/>
    <property type="match status" value="1"/>
</dbReference>
<keyword evidence="4" id="KW-0812">Transmembrane</keyword>
<dbReference type="Pfam" id="PF07494">
    <property type="entry name" value="Reg_prop"/>
    <property type="match status" value="2"/>
</dbReference>
<feature type="transmembrane region" description="Helical" evidence="4">
    <location>
        <begin position="734"/>
        <end position="759"/>
    </location>
</feature>
<dbReference type="InterPro" id="IPR005467">
    <property type="entry name" value="His_kinase_dom"/>
</dbReference>
<dbReference type="Pfam" id="PF02518">
    <property type="entry name" value="HATPase_c"/>
    <property type="match status" value="1"/>
</dbReference>
<dbReference type="SUPFAM" id="SSF55874">
    <property type="entry name" value="ATPase domain of HSP90 chaperone/DNA topoisomerase II/histidine kinase"/>
    <property type="match status" value="1"/>
</dbReference>
<dbReference type="InterPro" id="IPR003594">
    <property type="entry name" value="HATPase_dom"/>
</dbReference>
<comment type="catalytic activity">
    <reaction evidence="1">
        <text>ATP + protein L-histidine = ADP + protein N-phospho-L-histidine.</text>
        <dbReference type="EC" id="2.7.13.3"/>
    </reaction>
</comment>
<evidence type="ECO:0000256" key="3">
    <source>
        <dbReference type="ARBA" id="ARBA00022553"/>
    </source>
</evidence>
<dbReference type="EMBL" id="FNZH01000004">
    <property type="protein sequence ID" value="SEJ49488.1"/>
    <property type="molecule type" value="Genomic_DNA"/>
</dbReference>
<evidence type="ECO:0000313" key="7">
    <source>
        <dbReference type="Proteomes" id="UP000199403"/>
    </source>
</evidence>
<name>A0A1H6Z7Z3_9BACT</name>
<dbReference type="CDD" id="cd00082">
    <property type="entry name" value="HisKA"/>
    <property type="match status" value="1"/>
</dbReference>
<evidence type="ECO:0000259" key="5">
    <source>
        <dbReference type="PROSITE" id="PS50109"/>
    </source>
</evidence>
<dbReference type="InterPro" id="IPR036890">
    <property type="entry name" value="HATPase_C_sf"/>
</dbReference>
<dbReference type="PANTHER" id="PTHR43547">
    <property type="entry name" value="TWO-COMPONENT HISTIDINE KINASE"/>
    <property type="match status" value="1"/>
</dbReference>
<dbReference type="PANTHER" id="PTHR43547:SF2">
    <property type="entry name" value="HYBRID SIGNAL TRANSDUCTION HISTIDINE KINASE C"/>
    <property type="match status" value="1"/>
</dbReference>
<gene>
    <name evidence="6" type="ORF">SAMN05192553_104285</name>
</gene>
<dbReference type="RefSeq" id="WP_092175595.1">
    <property type="nucleotide sequence ID" value="NZ_FNZH01000004.1"/>
</dbReference>
<dbReference type="Proteomes" id="UP000199403">
    <property type="component" value="Unassembled WGS sequence"/>
</dbReference>
<accession>A0A1H6Z7Z3</accession>
<dbReference type="EC" id="2.7.13.3" evidence="2"/>
<keyword evidence="7" id="KW-1185">Reference proteome</keyword>
<dbReference type="Gene3D" id="2.60.40.10">
    <property type="entry name" value="Immunoglobulins"/>
    <property type="match status" value="1"/>
</dbReference>
<evidence type="ECO:0000256" key="2">
    <source>
        <dbReference type="ARBA" id="ARBA00012438"/>
    </source>
</evidence>
<dbReference type="Gene3D" id="1.10.287.130">
    <property type="match status" value="1"/>
</dbReference>
<dbReference type="Pfam" id="PF00512">
    <property type="entry name" value="HisKA"/>
    <property type="match status" value="1"/>
</dbReference>
<keyword evidence="3" id="KW-0597">Phosphoprotein</keyword>
<dbReference type="InterPro" id="IPR036097">
    <property type="entry name" value="HisK_dim/P_sf"/>
</dbReference>
<dbReference type="Gene3D" id="3.30.450.20">
    <property type="entry name" value="PAS domain"/>
    <property type="match status" value="1"/>
</dbReference>
<dbReference type="SUPFAM" id="SSF63829">
    <property type="entry name" value="Calcium-dependent phosphotriesterase"/>
    <property type="match status" value="1"/>
</dbReference>
<sequence length="1143" mass="130257">MNKFFPLVFFLLCQYLVFGQTFKFNKQIRGLGETPNIIYSIAQDQKGFIWVATNQGVKFSDGIRSEFLPDSIRQTFTTEQNVFVDADGQVWVYQQSGRPLVYRHTGDSWQKAETLLTDSLATGNHNSMVFFSLGQGPKKELFLVLPDWVIHQKRSGEPSTALPTSGLGDFYSHFVSENDTLFLFERGVYRMSAGSFQREQKMDFWPEDEPLVKMARLPGSQSYFFLTRNRLYAGENPYSLSDTLYRITRDEPTGHKDRFDLFLKNEKVYFYYNSHLYQFNTKTRRRFVLSVYEELRVRQVNTAMVDREGIIWIGTFRGLANLASTKFQNFDEQTGAPAPDISAAILYGPQKYLVGFENGIQAWRGGTPAVTHFFSSEIVPDRRDRVLNFSLDSRGNVWFSAYDHGLGFFDAETMDMRLFSLPENQLVSYVWTDEEHLWVAGDQRVYRARLPAPGRSPDLNEYDIGLPPDKPIGFIRKIGRLKNGKWMILVAGGTVSSNELRVYPNAIKLQGYDFLERNDSLFVGTEKGFFSLEDTVLRPARIHGQTVDHPVYAFLEDEKGQLWLGTDSGVLLQEADRLRVFTEKTGLIGNDVGRGALAQADKGRILIGTQNGVSVYYPEEDQESLESPLVFLKKVAILDAIPVETDFLKIPFRLNNIVCSFSAASFRNAPDLTIYYWLEGLHTEWQALVNPRTNELFFNNLPPGDYRLALKAGLSGYPPSEVVYSDRFQIDLPFYLQFWFLLLLAAFLLALGYGISLLYRQAKNQGRMRNTLHQKTQEIANREDRFRNVWNSSQDGLLLSVKGGKVIAANPVLCEMASVTEKELQTYGVAHLFADPGFYPSIRDEISEDLAKIDNSGFTRELKMPFRGKTKEIELFISRMKEDFDGNPLYLNVFRDISTKKAFEQGLKHAKEKAEEVSQLKSSIISNMSHELRTPLNGILGSTEHLIQRRSEDKELLGHLDIIRESGERLLQTMTNILDLSQIEADRVDFVLEKTNINDFISKILVKHKSAGIKKGILVTSKFPTRPFFANVERKCLEIIVNNIVGNSIKYSEKGMVQVHVEKIEHQLALQVRDQGVGISEDYLVKLFYPFEQESKGFNRKFEGAGIGLAISKHLVERLDGTILLESEKGKGTLVKIFLPLDS</sequence>
<dbReference type="InterPro" id="IPR015943">
    <property type="entry name" value="WD40/YVTN_repeat-like_dom_sf"/>
</dbReference>
<evidence type="ECO:0000256" key="1">
    <source>
        <dbReference type="ARBA" id="ARBA00000085"/>
    </source>
</evidence>
<dbReference type="PRINTS" id="PR00344">
    <property type="entry name" value="BCTRLSENSOR"/>
</dbReference>
<reference evidence="7" key="1">
    <citation type="submission" date="2016-10" db="EMBL/GenBank/DDBJ databases">
        <authorList>
            <person name="Varghese N."/>
            <person name="Submissions S."/>
        </authorList>
    </citation>
    <scope>NUCLEOTIDE SEQUENCE [LARGE SCALE GENOMIC DNA]</scope>
    <source>
        <strain evidence="7">IBRC-M 10761</strain>
    </source>
</reference>
<dbReference type="AlphaFoldDB" id="A0A1H6Z7Z3"/>
<dbReference type="OrthoDB" id="9806995at2"/>
<feature type="domain" description="Histidine kinase" evidence="5">
    <location>
        <begin position="927"/>
        <end position="1143"/>
    </location>
</feature>
<dbReference type="Gene3D" id="2.130.10.10">
    <property type="entry name" value="YVTN repeat-like/Quinoprotein amine dehydrogenase"/>
    <property type="match status" value="3"/>
</dbReference>
<dbReference type="SMART" id="SM00387">
    <property type="entry name" value="HATPase_c"/>
    <property type="match status" value="1"/>
</dbReference>
<dbReference type="SUPFAM" id="SSF55785">
    <property type="entry name" value="PYP-like sensor domain (PAS domain)"/>
    <property type="match status" value="1"/>
</dbReference>
<dbReference type="Gene3D" id="3.30.565.10">
    <property type="entry name" value="Histidine kinase-like ATPase, C-terminal domain"/>
    <property type="match status" value="1"/>
</dbReference>
<dbReference type="InterPro" id="IPR003661">
    <property type="entry name" value="HisK_dim/P_dom"/>
</dbReference>
<dbReference type="InterPro" id="IPR004358">
    <property type="entry name" value="Sig_transdc_His_kin-like_C"/>
</dbReference>
<keyword evidence="4" id="KW-1133">Transmembrane helix</keyword>
<dbReference type="InterPro" id="IPR000014">
    <property type="entry name" value="PAS"/>
</dbReference>
<dbReference type="GO" id="GO:0000155">
    <property type="term" value="F:phosphorelay sensor kinase activity"/>
    <property type="evidence" value="ECO:0007669"/>
    <property type="project" value="InterPro"/>
</dbReference>
<organism evidence="6 7">
    <name type="scientific">Cyclobacterium xiamenense</name>
    <dbReference type="NCBI Taxonomy" id="1297121"/>
    <lineage>
        <taxon>Bacteria</taxon>
        <taxon>Pseudomonadati</taxon>
        <taxon>Bacteroidota</taxon>
        <taxon>Cytophagia</taxon>
        <taxon>Cytophagales</taxon>
        <taxon>Cyclobacteriaceae</taxon>
        <taxon>Cyclobacterium</taxon>
    </lineage>
</organism>
<dbReference type="SMART" id="SM00388">
    <property type="entry name" value="HisKA"/>
    <property type="match status" value="1"/>
</dbReference>
<evidence type="ECO:0000313" key="6">
    <source>
        <dbReference type="EMBL" id="SEJ49488.1"/>
    </source>
</evidence>
<protein>
    <recommendedName>
        <fullName evidence="2">histidine kinase</fullName>
        <ecNumber evidence="2">2.7.13.3</ecNumber>
    </recommendedName>
</protein>
<dbReference type="STRING" id="1416801.SAMN05192553_104285"/>
<dbReference type="InterPro" id="IPR013783">
    <property type="entry name" value="Ig-like_fold"/>
</dbReference>
<dbReference type="NCBIfam" id="TIGR00229">
    <property type="entry name" value="sensory_box"/>
    <property type="match status" value="1"/>
</dbReference>
<dbReference type="InterPro" id="IPR035965">
    <property type="entry name" value="PAS-like_dom_sf"/>
</dbReference>
<dbReference type="InterPro" id="IPR011110">
    <property type="entry name" value="Reg_prop"/>
</dbReference>
<proteinExistence type="predicted"/>